<dbReference type="KEGG" id="lth:KLTH0C10494g"/>
<dbReference type="HOGENOM" id="CLU_2513021_0_0_1"/>
<name>C5DEM6_LACTC</name>
<keyword evidence="2" id="KW-1185">Reference proteome</keyword>
<dbReference type="AlphaFoldDB" id="C5DEM6"/>
<dbReference type="EMBL" id="CU928167">
    <property type="protein sequence ID" value="CAR22237.1"/>
    <property type="molecule type" value="Genomic_DNA"/>
</dbReference>
<dbReference type="RefSeq" id="XP_002552675.1">
    <property type="nucleotide sequence ID" value="XM_002552629.1"/>
</dbReference>
<organism evidence="1 2">
    <name type="scientific">Lachancea thermotolerans (strain ATCC 56472 / CBS 6340 / NRRL Y-8284)</name>
    <name type="common">Yeast</name>
    <name type="synonym">Kluyveromyces thermotolerans</name>
    <dbReference type="NCBI Taxonomy" id="559295"/>
    <lineage>
        <taxon>Eukaryota</taxon>
        <taxon>Fungi</taxon>
        <taxon>Dikarya</taxon>
        <taxon>Ascomycota</taxon>
        <taxon>Saccharomycotina</taxon>
        <taxon>Saccharomycetes</taxon>
        <taxon>Saccharomycetales</taxon>
        <taxon>Saccharomycetaceae</taxon>
        <taxon>Lachancea</taxon>
    </lineage>
</organism>
<gene>
    <name evidence="1" type="ordered locus">KLTH0C10494g</name>
</gene>
<dbReference type="Proteomes" id="UP000002036">
    <property type="component" value="Chromosome C"/>
</dbReference>
<proteinExistence type="predicted"/>
<evidence type="ECO:0000313" key="2">
    <source>
        <dbReference type="Proteomes" id="UP000002036"/>
    </source>
</evidence>
<reference evidence="1 2" key="1">
    <citation type="journal article" date="2009" name="Genome Res.">
        <title>Comparative genomics of protoploid Saccharomycetaceae.</title>
        <authorList>
            <consortium name="The Genolevures Consortium"/>
            <person name="Souciet J.-L."/>
            <person name="Dujon B."/>
            <person name="Gaillardin C."/>
            <person name="Johnston M."/>
            <person name="Baret P.V."/>
            <person name="Cliften P."/>
            <person name="Sherman D.J."/>
            <person name="Weissenbach J."/>
            <person name="Westhof E."/>
            <person name="Wincker P."/>
            <person name="Jubin C."/>
            <person name="Poulain J."/>
            <person name="Barbe V."/>
            <person name="Segurens B."/>
            <person name="Artiguenave F."/>
            <person name="Anthouard V."/>
            <person name="Vacherie B."/>
            <person name="Val M.-E."/>
            <person name="Fulton R.S."/>
            <person name="Minx P."/>
            <person name="Wilson R."/>
            <person name="Durrens P."/>
            <person name="Jean G."/>
            <person name="Marck C."/>
            <person name="Martin T."/>
            <person name="Nikolski M."/>
            <person name="Rolland T."/>
            <person name="Seret M.-L."/>
            <person name="Casaregola S."/>
            <person name="Despons L."/>
            <person name="Fairhead C."/>
            <person name="Fischer G."/>
            <person name="Lafontaine I."/>
            <person name="Leh V."/>
            <person name="Lemaire M."/>
            <person name="de Montigny J."/>
            <person name="Neuveglise C."/>
            <person name="Thierry A."/>
            <person name="Blanc-Lenfle I."/>
            <person name="Bleykasten C."/>
            <person name="Diffels J."/>
            <person name="Fritsch E."/>
            <person name="Frangeul L."/>
            <person name="Goeffon A."/>
            <person name="Jauniaux N."/>
            <person name="Kachouri-Lafond R."/>
            <person name="Payen C."/>
            <person name="Potier S."/>
            <person name="Pribylova L."/>
            <person name="Ozanne C."/>
            <person name="Richard G.-F."/>
            <person name="Sacerdot C."/>
            <person name="Straub M.-L."/>
            <person name="Talla E."/>
        </authorList>
    </citation>
    <scope>NUCLEOTIDE SEQUENCE [LARGE SCALE GENOMIC DNA]</scope>
    <source>
        <strain evidence="2">ATCC 56472 / CBS 6340 / NRRL Y-8284</strain>
    </source>
</reference>
<protein>
    <submittedName>
        <fullName evidence="1">KLTH0C10494p</fullName>
    </submittedName>
</protein>
<dbReference type="GeneID" id="8291556"/>
<dbReference type="InParanoid" id="C5DEM6"/>
<evidence type="ECO:0000313" key="1">
    <source>
        <dbReference type="EMBL" id="CAR22237.1"/>
    </source>
</evidence>
<sequence length="85" mass="9756">MVEGTVYFLLAQPLNSEKVLTTAMIELVYTRVSTLSGAYEVPQVVLADWEQSMRAILRSIDELHLNRVYRTRYAFVQIFKNSTVA</sequence>
<accession>C5DEM6</accession>